<evidence type="ECO:0000259" key="3">
    <source>
        <dbReference type="PROSITE" id="PS51186"/>
    </source>
</evidence>
<evidence type="ECO:0000256" key="1">
    <source>
        <dbReference type="ARBA" id="ARBA00022679"/>
    </source>
</evidence>
<dbReference type="Gene3D" id="3.40.630.30">
    <property type="match status" value="1"/>
</dbReference>
<accession>A0A286KT73</accession>
<dbReference type="PANTHER" id="PTHR43420:SF12">
    <property type="entry name" value="N-ACETYLTRANSFERASE DOMAIN-CONTAINING PROTEIN"/>
    <property type="match status" value="1"/>
</dbReference>
<dbReference type="RefSeq" id="WP_000199401.1">
    <property type="nucleotide sequence ID" value="NZ_KX274135.1"/>
</dbReference>
<dbReference type="InterPro" id="IPR050680">
    <property type="entry name" value="YpeA/RimI_acetyltransf"/>
</dbReference>
<keyword evidence="1 4" id="KW-0808">Transferase</keyword>
<dbReference type="SUPFAM" id="SSF55729">
    <property type="entry name" value="Acyl-CoA N-acyltransferases (Nat)"/>
    <property type="match status" value="1"/>
</dbReference>
<dbReference type="CDD" id="cd04301">
    <property type="entry name" value="NAT_SF"/>
    <property type="match status" value="1"/>
</dbReference>
<keyword evidence="2" id="KW-0012">Acyltransferase</keyword>
<dbReference type="Pfam" id="PF00583">
    <property type="entry name" value="Acetyltransf_1"/>
    <property type="match status" value="1"/>
</dbReference>
<organism evidence="4">
    <name type="scientific">Staphylococcus arlettae</name>
    <dbReference type="NCBI Taxonomy" id="29378"/>
    <lineage>
        <taxon>Bacteria</taxon>
        <taxon>Bacillati</taxon>
        <taxon>Bacillota</taxon>
        <taxon>Bacilli</taxon>
        <taxon>Bacillales</taxon>
        <taxon>Staphylococcaceae</taxon>
        <taxon>Staphylococcus</taxon>
    </lineage>
</organism>
<protein>
    <submittedName>
        <fullName evidence="4">Acetyltransferase, GNAT family</fullName>
    </submittedName>
</protein>
<reference evidence="4" key="1">
    <citation type="submission" date="2016-05" db="EMBL/GenBank/DDBJ databases">
        <title>Co-location of cfr and fosD genes on a novel plasmid from Staphylococcus arlettae of chicken origin.</title>
        <authorList>
            <person name="Liu B.H."/>
            <person name="Pan Y."/>
            <person name="Lei C.W."/>
            <person name="Zhang A.Y."/>
            <person name="Wang H.N."/>
        </authorList>
    </citation>
    <scope>NUCLEOTIDE SEQUENCE</scope>
    <source>
        <strain evidence="4">SA-01</strain>
        <plasmid evidence="4">pSA-01</plasmid>
    </source>
</reference>
<dbReference type="PROSITE" id="PS51186">
    <property type="entry name" value="GNAT"/>
    <property type="match status" value="1"/>
</dbReference>
<evidence type="ECO:0000313" key="4">
    <source>
        <dbReference type="EMBL" id="ARO44740.1"/>
    </source>
</evidence>
<proteinExistence type="predicted"/>
<dbReference type="InterPro" id="IPR016181">
    <property type="entry name" value="Acyl_CoA_acyltransferase"/>
</dbReference>
<geneLocation type="plasmid" evidence="4">
    <name>pSA-01</name>
</geneLocation>
<dbReference type="PANTHER" id="PTHR43420">
    <property type="entry name" value="ACETYLTRANSFERASE"/>
    <property type="match status" value="1"/>
</dbReference>
<dbReference type="EMBL" id="KX274135">
    <property type="protein sequence ID" value="ARO44740.1"/>
    <property type="molecule type" value="Genomic_DNA"/>
</dbReference>
<dbReference type="GO" id="GO:0016747">
    <property type="term" value="F:acyltransferase activity, transferring groups other than amino-acyl groups"/>
    <property type="evidence" value="ECO:0007669"/>
    <property type="project" value="InterPro"/>
</dbReference>
<dbReference type="AlphaFoldDB" id="A0A286KT73"/>
<sequence>MTRYTRLFEEKDFNQINKLLQLYYELGYPTTSKELIHRLSKINNHKDYYILLLIEDEIIIGFSGMCRMMFYENDGNYMRILSFVVNSNFRGNGFGSLLLKESEKLADKLNCKVITLNSGIRTERENAHKFYKANGFESKSYGFSKSIN</sequence>
<keyword evidence="4" id="KW-0614">Plasmid</keyword>
<evidence type="ECO:0000256" key="2">
    <source>
        <dbReference type="ARBA" id="ARBA00023315"/>
    </source>
</evidence>
<name>A0A286KT73_9STAP</name>
<feature type="domain" description="N-acetyltransferase" evidence="3">
    <location>
        <begin position="3"/>
        <end position="148"/>
    </location>
</feature>
<dbReference type="InterPro" id="IPR000182">
    <property type="entry name" value="GNAT_dom"/>
</dbReference>